<dbReference type="STRING" id="942150.IV64_GL002693"/>
<dbReference type="RefSeq" id="WP_057706505.1">
    <property type="nucleotide sequence ID" value="NZ_JQCL01000057.1"/>
</dbReference>
<comment type="caution">
    <text evidence="1">The sequence shown here is derived from an EMBL/GenBank/DDBJ whole genome shotgun (WGS) entry which is preliminary data.</text>
</comment>
<sequence>MKALINYRHKPKHKLHAIKLFRAMYQLTNDDVDAMWQNRMALIGNDRVLNDQLGMLVRPAWFDLPEIRDNDDWDALEDDHEYSSIEMRTTEQEHQLLIQTDCPAETLVQTRAYAVLISRMLGILGGCVSEDNGRSWQKCAAFDQKYHPIVKMSRDEIIRLTALELPNFSQEGD</sequence>
<dbReference type="EMBL" id="JQCL01000057">
    <property type="protein sequence ID" value="KRO10997.1"/>
    <property type="molecule type" value="Genomic_DNA"/>
</dbReference>
<dbReference type="AlphaFoldDB" id="A0A0R2MB56"/>
<evidence type="ECO:0000313" key="2">
    <source>
        <dbReference type="Proteomes" id="UP000051783"/>
    </source>
</evidence>
<evidence type="ECO:0000313" key="1">
    <source>
        <dbReference type="EMBL" id="KRO10997.1"/>
    </source>
</evidence>
<accession>A0A0R2MB56</accession>
<name>A0A0R2MB56_9LACO</name>
<reference evidence="1 2" key="1">
    <citation type="journal article" date="2015" name="Genome Announc.">
        <title>Expanding the biotechnology potential of lactobacilli through comparative genomics of 213 strains and associated genera.</title>
        <authorList>
            <person name="Sun Z."/>
            <person name="Harris H.M."/>
            <person name="McCann A."/>
            <person name="Guo C."/>
            <person name="Argimon S."/>
            <person name="Zhang W."/>
            <person name="Yang X."/>
            <person name="Jeffery I.B."/>
            <person name="Cooney J.C."/>
            <person name="Kagawa T.F."/>
            <person name="Liu W."/>
            <person name="Song Y."/>
            <person name="Salvetti E."/>
            <person name="Wrobel A."/>
            <person name="Rasinkangas P."/>
            <person name="Parkhill J."/>
            <person name="Rea M.C."/>
            <person name="O'Sullivan O."/>
            <person name="Ritari J."/>
            <person name="Douillard F.P."/>
            <person name="Paul Ross R."/>
            <person name="Yang R."/>
            <person name="Briner A.E."/>
            <person name="Felis G.E."/>
            <person name="de Vos W.M."/>
            <person name="Barrangou R."/>
            <person name="Klaenhammer T.R."/>
            <person name="Caufield P.W."/>
            <person name="Cui Y."/>
            <person name="Zhang H."/>
            <person name="O'Toole P.W."/>
        </authorList>
    </citation>
    <scope>NUCLEOTIDE SEQUENCE [LARGE SCALE GENOMIC DNA]</scope>
    <source>
        <strain evidence="1 2">LMG 26013</strain>
    </source>
</reference>
<protein>
    <submittedName>
        <fullName evidence="1">Uncharacterized protein</fullName>
    </submittedName>
</protein>
<dbReference type="Proteomes" id="UP000051783">
    <property type="component" value="Unassembled WGS sequence"/>
</dbReference>
<organism evidence="1 2">
    <name type="scientific">Lactiplantibacillus xiangfangensis</name>
    <dbReference type="NCBI Taxonomy" id="942150"/>
    <lineage>
        <taxon>Bacteria</taxon>
        <taxon>Bacillati</taxon>
        <taxon>Bacillota</taxon>
        <taxon>Bacilli</taxon>
        <taxon>Lactobacillales</taxon>
        <taxon>Lactobacillaceae</taxon>
        <taxon>Lactiplantibacillus</taxon>
    </lineage>
</organism>
<proteinExistence type="predicted"/>
<dbReference type="PATRIC" id="fig|942150.3.peg.2805"/>
<keyword evidence="2" id="KW-1185">Reference proteome</keyword>
<gene>
    <name evidence="1" type="ORF">IV64_GL002693</name>
</gene>
<dbReference type="OrthoDB" id="2333583at2"/>